<reference evidence="2 3" key="1">
    <citation type="journal article" date="2015" name="Genome Biol.">
        <title>Comparative genomics of Steinernema reveals deeply conserved gene regulatory networks.</title>
        <authorList>
            <person name="Dillman A.R."/>
            <person name="Macchietto M."/>
            <person name="Porter C.F."/>
            <person name="Rogers A."/>
            <person name="Williams B."/>
            <person name="Antoshechkin I."/>
            <person name="Lee M.M."/>
            <person name="Goodwin Z."/>
            <person name="Lu X."/>
            <person name="Lewis E.E."/>
            <person name="Goodrich-Blair H."/>
            <person name="Stock S.P."/>
            <person name="Adams B.J."/>
            <person name="Sternberg P.W."/>
            <person name="Mortazavi A."/>
        </authorList>
    </citation>
    <scope>NUCLEOTIDE SEQUENCE [LARGE SCALE GENOMIC DNA]</scope>
    <source>
        <strain evidence="2 3">ALL</strain>
    </source>
</reference>
<comment type="caution">
    <text evidence="2">The sequence shown here is derived from an EMBL/GenBank/DDBJ whole genome shotgun (WGS) entry which is preliminary data.</text>
</comment>
<dbReference type="AlphaFoldDB" id="A0A4U5PER4"/>
<keyword evidence="1" id="KW-0472">Membrane</keyword>
<feature type="transmembrane region" description="Helical" evidence="1">
    <location>
        <begin position="35"/>
        <end position="54"/>
    </location>
</feature>
<sequence length="119" mass="13499">MLMFLPMIFSGGAMKGAKRCPDCKLGQMEKHYTPFGLLMCISLCYYCMLGVCIAQYTRVKHCNDCWAKRQIAKGPELRANVLFVRDRDADLEKPVEYMQDKDFSDRIELKGAMGMAAGL</sequence>
<reference evidence="2 3" key="2">
    <citation type="journal article" date="2019" name="G3 (Bethesda)">
        <title>Hybrid Assembly of the Genome of the Entomopathogenic Nematode Steinernema carpocapsae Identifies the X-Chromosome.</title>
        <authorList>
            <person name="Serra L."/>
            <person name="Macchietto M."/>
            <person name="Macias-Munoz A."/>
            <person name="McGill C.J."/>
            <person name="Rodriguez I.M."/>
            <person name="Rodriguez B."/>
            <person name="Murad R."/>
            <person name="Mortazavi A."/>
        </authorList>
    </citation>
    <scope>NUCLEOTIDE SEQUENCE [LARGE SCALE GENOMIC DNA]</scope>
    <source>
        <strain evidence="2 3">ALL</strain>
    </source>
</reference>
<accession>A0A4U5PER4</accession>
<keyword evidence="1" id="KW-1133">Transmembrane helix</keyword>
<dbReference type="EMBL" id="AZBU02000002">
    <property type="protein sequence ID" value="TKR94992.1"/>
    <property type="molecule type" value="Genomic_DNA"/>
</dbReference>
<protein>
    <recommendedName>
        <fullName evidence="4">LITAF domain-containing protein</fullName>
    </recommendedName>
</protein>
<keyword evidence="3" id="KW-1185">Reference proteome</keyword>
<evidence type="ECO:0000313" key="3">
    <source>
        <dbReference type="Proteomes" id="UP000298663"/>
    </source>
</evidence>
<proteinExistence type="predicted"/>
<name>A0A4U5PER4_STECR</name>
<evidence type="ECO:0000256" key="1">
    <source>
        <dbReference type="SAM" id="Phobius"/>
    </source>
</evidence>
<keyword evidence="1" id="KW-0812">Transmembrane</keyword>
<evidence type="ECO:0000313" key="2">
    <source>
        <dbReference type="EMBL" id="TKR94992.1"/>
    </source>
</evidence>
<dbReference type="Proteomes" id="UP000298663">
    <property type="component" value="Unassembled WGS sequence"/>
</dbReference>
<gene>
    <name evidence="2" type="ORF">L596_009217</name>
</gene>
<evidence type="ECO:0008006" key="4">
    <source>
        <dbReference type="Google" id="ProtNLM"/>
    </source>
</evidence>
<organism evidence="2 3">
    <name type="scientific">Steinernema carpocapsae</name>
    <name type="common">Entomopathogenic nematode</name>
    <dbReference type="NCBI Taxonomy" id="34508"/>
    <lineage>
        <taxon>Eukaryota</taxon>
        <taxon>Metazoa</taxon>
        <taxon>Ecdysozoa</taxon>
        <taxon>Nematoda</taxon>
        <taxon>Chromadorea</taxon>
        <taxon>Rhabditida</taxon>
        <taxon>Tylenchina</taxon>
        <taxon>Panagrolaimomorpha</taxon>
        <taxon>Strongyloidoidea</taxon>
        <taxon>Steinernematidae</taxon>
        <taxon>Steinernema</taxon>
    </lineage>
</organism>